<accession>A0A5N6TE15</accession>
<organism evidence="2 3">
    <name type="scientific">Aspergillus avenaceus</name>
    <dbReference type="NCBI Taxonomy" id="36643"/>
    <lineage>
        <taxon>Eukaryota</taxon>
        <taxon>Fungi</taxon>
        <taxon>Dikarya</taxon>
        <taxon>Ascomycota</taxon>
        <taxon>Pezizomycotina</taxon>
        <taxon>Eurotiomycetes</taxon>
        <taxon>Eurotiomycetidae</taxon>
        <taxon>Eurotiales</taxon>
        <taxon>Aspergillaceae</taxon>
        <taxon>Aspergillus</taxon>
        <taxon>Aspergillus subgen. Circumdati</taxon>
    </lineage>
</organism>
<evidence type="ECO:0000256" key="1">
    <source>
        <dbReference type="SAM" id="Phobius"/>
    </source>
</evidence>
<evidence type="ECO:0000313" key="3">
    <source>
        <dbReference type="Proteomes" id="UP000325780"/>
    </source>
</evidence>
<keyword evidence="1" id="KW-0472">Membrane</keyword>
<proteinExistence type="predicted"/>
<sequence>MKSPGYKKSWKTQNQYQLAYRRRMVDIRHIKQRYIKIVLIMVILGHTNFHFITDLPLLSDTKE</sequence>
<keyword evidence="1" id="KW-0812">Transmembrane</keyword>
<dbReference type="EMBL" id="ML742473">
    <property type="protein sequence ID" value="KAE8144618.1"/>
    <property type="molecule type" value="Genomic_DNA"/>
</dbReference>
<dbReference type="Proteomes" id="UP000325780">
    <property type="component" value="Unassembled WGS sequence"/>
</dbReference>
<dbReference type="AlphaFoldDB" id="A0A5N6TE15"/>
<reference evidence="2 3" key="1">
    <citation type="submission" date="2019-04" db="EMBL/GenBank/DDBJ databases">
        <title>Friends and foes A comparative genomics study of 23 Aspergillus species from section Flavi.</title>
        <authorList>
            <consortium name="DOE Joint Genome Institute"/>
            <person name="Kjaerbolling I."/>
            <person name="Vesth T."/>
            <person name="Frisvad J.C."/>
            <person name="Nybo J.L."/>
            <person name="Theobald S."/>
            <person name="Kildgaard S."/>
            <person name="Isbrandt T."/>
            <person name="Kuo A."/>
            <person name="Sato A."/>
            <person name="Lyhne E.K."/>
            <person name="Kogle M.E."/>
            <person name="Wiebenga A."/>
            <person name="Kun R.S."/>
            <person name="Lubbers R.J."/>
            <person name="Makela M.R."/>
            <person name="Barry K."/>
            <person name="Chovatia M."/>
            <person name="Clum A."/>
            <person name="Daum C."/>
            <person name="Haridas S."/>
            <person name="He G."/>
            <person name="LaButti K."/>
            <person name="Lipzen A."/>
            <person name="Mondo S."/>
            <person name="Riley R."/>
            <person name="Salamov A."/>
            <person name="Simmons B.A."/>
            <person name="Magnuson J.K."/>
            <person name="Henrissat B."/>
            <person name="Mortensen U.H."/>
            <person name="Larsen T.O."/>
            <person name="Devries R.P."/>
            <person name="Grigoriev I.V."/>
            <person name="Machida M."/>
            <person name="Baker S.E."/>
            <person name="Andersen M.R."/>
        </authorList>
    </citation>
    <scope>NUCLEOTIDE SEQUENCE [LARGE SCALE GENOMIC DNA]</scope>
    <source>
        <strain evidence="2 3">IBT 18842</strain>
    </source>
</reference>
<gene>
    <name evidence="2" type="ORF">BDV25DRAFT_166400</name>
</gene>
<name>A0A5N6TE15_ASPAV</name>
<feature type="transmembrane region" description="Helical" evidence="1">
    <location>
        <begin position="34"/>
        <end position="53"/>
    </location>
</feature>
<evidence type="ECO:0000313" key="2">
    <source>
        <dbReference type="EMBL" id="KAE8144618.1"/>
    </source>
</evidence>
<keyword evidence="3" id="KW-1185">Reference proteome</keyword>
<protein>
    <submittedName>
        <fullName evidence="2">Uncharacterized protein</fullName>
    </submittedName>
</protein>
<keyword evidence="1" id="KW-1133">Transmembrane helix</keyword>